<protein>
    <submittedName>
        <fullName evidence="2">DDE-type integrase/transposase/recombinase</fullName>
    </submittedName>
</protein>
<evidence type="ECO:0000256" key="1">
    <source>
        <dbReference type="SAM" id="Coils"/>
    </source>
</evidence>
<dbReference type="Proteomes" id="UP001199319">
    <property type="component" value="Unassembled WGS sequence"/>
</dbReference>
<comment type="caution">
    <text evidence="2">The sequence shown here is derived from an EMBL/GenBank/DDBJ whole genome shotgun (WGS) entry which is preliminary data.</text>
</comment>
<keyword evidence="1" id="KW-0175">Coiled coil</keyword>
<dbReference type="RefSeq" id="WP_302927568.1">
    <property type="nucleotide sequence ID" value="NZ_JAJEPW010000002.1"/>
</dbReference>
<reference evidence="2" key="1">
    <citation type="submission" date="2021-10" db="EMBL/GenBank/DDBJ databases">
        <title>Anaerobic single-cell dispensing facilitates the cultivation of human gut bacteria.</title>
        <authorList>
            <person name="Afrizal A."/>
        </authorList>
    </citation>
    <scope>NUCLEOTIDE SEQUENCE</scope>
    <source>
        <strain evidence="2">CLA-AA-H272</strain>
    </source>
</reference>
<dbReference type="AlphaFoldDB" id="A0AAE3DEB2"/>
<feature type="coiled-coil region" evidence="1">
    <location>
        <begin position="162"/>
        <end position="189"/>
    </location>
</feature>
<dbReference type="PANTHER" id="PTHR35004:SF8">
    <property type="entry name" value="TRANSPOSASE RV3428C-RELATED"/>
    <property type="match status" value="1"/>
</dbReference>
<proteinExistence type="predicted"/>
<sequence>MHLSHKPGEVMQVDWADDTAAVIDTDTGEIIPAYVFVATLPYSGYSYVEAFFSMNQESWTTAHVNAYKYFGGVTRIIQCDNLKTDVQKHGKDEVVLNKSYQDLALLIKHTTTYKGLKPLYSEYKKSRDKEKYLRGREREIILFEASARALKAAGVGDKLPDLAKLREEYSRLSEEKDRLYAEYGSLKKRMREYDAVKQNIDSILSPNRGQEQDKAL</sequence>
<dbReference type="PANTHER" id="PTHR35004">
    <property type="entry name" value="TRANSPOSASE RV3428C-RELATED"/>
    <property type="match status" value="1"/>
</dbReference>
<gene>
    <name evidence="2" type="ORF">LKD37_01140</name>
</gene>
<evidence type="ECO:0000313" key="3">
    <source>
        <dbReference type="Proteomes" id="UP001199319"/>
    </source>
</evidence>
<organism evidence="2 3">
    <name type="scientific">Brotocaccenecus cirricatena</name>
    <dbReference type="NCBI Taxonomy" id="3064195"/>
    <lineage>
        <taxon>Bacteria</taxon>
        <taxon>Bacillati</taxon>
        <taxon>Bacillota</taxon>
        <taxon>Clostridia</taxon>
        <taxon>Eubacteriales</taxon>
        <taxon>Oscillospiraceae</taxon>
        <taxon>Brotocaccenecus</taxon>
    </lineage>
</organism>
<evidence type="ECO:0000313" key="2">
    <source>
        <dbReference type="EMBL" id="MCC2128134.1"/>
    </source>
</evidence>
<keyword evidence="3" id="KW-1185">Reference proteome</keyword>
<dbReference type="EMBL" id="JAJEPW010000002">
    <property type="protein sequence ID" value="MCC2128134.1"/>
    <property type="molecule type" value="Genomic_DNA"/>
</dbReference>
<accession>A0AAE3DEB2</accession>
<name>A0AAE3DEB2_9FIRM</name>